<dbReference type="KEGG" id="clup:CLUP02_04570"/>
<dbReference type="AlphaFoldDB" id="A0A9Q8SLK3"/>
<organism evidence="1 2">
    <name type="scientific">Colletotrichum lupini</name>
    <dbReference type="NCBI Taxonomy" id="145971"/>
    <lineage>
        <taxon>Eukaryota</taxon>
        <taxon>Fungi</taxon>
        <taxon>Dikarya</taxon>
        <taxon>Ascomycota</taxon>
        <taxon>Pezizomycotina</taxon>
        <taxon>Sordariomycetes</taxon>
        <taxon>Hypocreomycetidae</taxon>
        <taxon>Glomerellales</taxon>
        <taxon>Glomerellaceae</taxon>
        <taxon>Colletotrichum</taxon>
        <taxon>Colletotrichum acutatum species complex</taxon>
    </lineage>
</organism>
<gene>
    <name evidence="1" type="ORF">CLUP02_04570</name>
</gene>
<dbReference type="GeneID" id="73338591"/>
<reference evidence="1" key="1">
    <citation type="journal article" date="2021" name="Mol. Plant Microbe Interact.">
        <title>Complete Genome Sequence of the Plant-Pathogenic Fungus Colletotrichum lupini.</title>
        <authorList>
            <person name="Baroncelli R."/>
            <person name="Pensec F."/>
            <person name="Da Lio D."/>
            <person name="Boufleur T."/>
            <person name="Vicente I."/>
            <person name="Sarrocco S."/>
            <person name="Picot A."/>
            <person name="Baraldi E."/>
            <person name="Sukno S."/>
            <person name="Thon M."/>
            <person name="Le Floch G."/>
        </authorList>
    </citation>
    <scope>NUCLEOTIDE SEQUENCE</scope>
    <source>
        <strain evidence="1">IMI 504893</strain>
    </source>
</reference>
<keyword evidence="2" id="KW-1185">Reference proteome</keyword>
<name>A0A9Q8SLK3_9PEZI</name>
<sequence>MRPLHHFEGIESTHSLFDEEVFSTSALTFCEQLPASYQRSDRPTLIFDFPSNPKVQRFKFHVFESFLYDTLQEVQSYRPTHGLSSEWDTEGHPAGNLTVVAEYWINRYD</sequence>
<proteinExistence type="predicted"/>
<evidence type="ECO:0000313" key="1">
    <source>
        <dbReference type="EMBL" id="UQC79091.1"/>
    </source>
</evidence>
<accession>A0A9Q8SLK3</accession>
<dbReference type="EMBL" id="CP019474">
    <property type="protein sequence ID" value="UQC79091.1"/>
    <property type="molecule type" value="Genomic_DNA"/>
</dbReference>
<dbReference type="Proteomes" id="UP000830671">
    <property type="component" value="Chromosome 2"/>
</dbReference>
<dbReference type="RefSeq" id="XP_049140724.1">
    <property type="nucleotide sequence ID" value="XM_049283581.1"/>
</dbReference>
<protein>
    <submittedName>
        <fullName evidence="1">Uncharacterized protein</fullName>
    </submittedName>
</protein>
<evidence type="ECO:0000313" key="2">
    <source>
        <dbReference type="Proteomes" id="UP000830671"/>
    </source>
</evidence>